<dbReference type="EMBL" id="NKUJ01000018">
    <property type="protein sequence ID" value="RMJ18484.1"/>
    <property type="molecule type" value="Genomic_DNA"/>
</dbReference>
<keyword evidence="2" id="KW-1185">Reference proteome</keyword>
<name>A0A3M2SLP0_9HYPO</name>
<dbReference type="AlphaFoldDB" id="A0A3M2SLP0"/>
<evidence type="ECO:0000313" key="1">
    <source>
        <dbReference type="EMBL" id="RMJ18484.1"/>
    </source>
</evidence>
<dbReference type="OrthoDB" id="10360315at2759"/>
<reference evidence="1 2" key="1">
    <citation type="submission" date="2017-06" db="EMBL/GenBank/DDBJ databases">
        <title>Comparative genomic analysis of Ambrosia Fusariam Clade fungi.</title>
        <authorList>
            <person name="Stajich J.E."/>
            <person name="Carrillo J."/>
            <person name="Kijimoto T."/>
            <person name="Eskalen A."/>
            <person name="O'Donnell K."/>
            <person name="Kasson M."/>
        </authorList>
    </citation>
    <scope>NUCLEOTIDE SEQUENCE [LARGE SCALE GENOMIC DNA]</scope>
    <source>
        <strain evidence="1">UCR3666</strain>
    </source>
</reference>
<comment type="caution">
    <text evidence="1">The sequence shown here is derived from an EMBL/GenBank/DDBJ whole genome shotgun (WGS) entry which is preliminary data.</text>
</comment>
<protein>
    <submittedName>
        <fullName evidence="1">Uncharacterized protein</fullName>
    </submittedName>
</protein>
<gene>
    <name evidence="1" type="ORF">CDV36_001830</name>
</gene>
<accession>A0A3M2SLP0</accession>
<dbReference type="Proteomes" id="UP000277212">
    <property type="component" value="Unassembled WGS sequence"/>
</dbReference>
<organism evidence="1 2">
    <name type="scientific">Fusarium kuroshium</name>
    <dbReference type="NCBI Taxonomy" id="2010991"/>
    <lineage>
        <taxon>Eukaryota</taxon>
        <taxon>Fungi</taxon>
        <taxon>Dikarya</taxon>
        <taxon>Ascomycota</taxon>
        <taxon>Pezizomycotina</taxon>
        <taxon>Sordariomycetes</taxon>
        <taxon>Hypocreomycetidae</taxon>
        <taxon>Hypocreales</taxon>
        <taxon>Nectriaceae</taxon>
        <taxon>Fusarium</taxon>
        <taxon>Fusarium solani species complex</taxon>
    </lineage>
</organism>
<sequence length="138" mass="15888">MSDEPFYTLLLSTTEFPDEKRLRQAMKDIFPGQFWTFYEADGEYVITTHKEAEEVKRLIMEKLKFSNITPEERDIFHKALTDVVGPSPSVLLEPGDEIVVTSTWPENDLRRAIDQRITLLKALAANPDANSWSRSRAN</sequence>
<proteinExistence type="predicted"/>
<evidence type="ECO:0000313" key="2">
    <source>
        <dbReference type="Proteomes" id="UP000277212"/>
    </source>
</evidence>